<protein>
    <submittedName>
        <fullName evidence="2">Uncharacterized protein</fullName>
    </submittedName>
</protein>
<dbReference type="RefSeq" id="WP_273878218.1">
    <property type="nucleotide sequence ID" value="NZ_JAMDHA010000037.1"/>
</dbReference>
<reference evidence="2 3" key="1">
    <citation type="submission" date="2022-05" db="EMBL/GenBank/DDBJ databases">
        <title>Novel Pseudomonas spp. Isolated from a Rainbow Trout Aquaculture Facility.</title>
        <authorList>
            <person name="Testerman T."/>
            <person name="Graf J."/>
        </authorList>
    </citation>
    <scope>NUCLEOTIDE SEQUENCE [LARGE SCALE GENOMIC DNA]</scope>
    <source>
        <strain evidence="2 3">ID1042</strain>
    </source>
</reference>
<comment type="caution">
    <text evidence="2">The sequence shown here is derived from an EMBL/GenBank/DDBJ whole genome shotgun (WGS) entry which is preliminary data.</text>
</comment>
<keyword evidence="3" id="KW-1185">Reference proteome</keyword>
<dbReference type="EMBL" id="JAMDHA010000037">
    <property type="protein sequence ID" value="MDD1011108.1"/>
    <property type="molecule type" value="Genomic_DNA"/>
</dbReference>
<evidence type="ECO:0000313" key="3">
    <source>
        <dbReference type="Proteomes" id="UP001148185"/>
    </source>
</evidence>
<dbReference type="Proteomes" id="UP001148185">
    <property type="component" value="Unassembled WGS sequence"/>
</dbReference>
<dbReference type="AlphaFoldDB" id="A0A9X4C746"/>
<proteinExistence type="predicted"/>
<feature type="region of interest" description="Disordered" evidence="1">
    <location>
        <begin position="87"/>
        <end position="106"/>
    </location>
</feature>
<evidence type="ECO:0000256" key="1">
    <source>
        <dbReference type="SAM" id="MobiDB-lite"/>
    </source>
</evidence>
<evidence type="ECO:0000313" key="2">
    <source>
        <dbReference type="EMBL" id="MDD1011108.1"/>
    </source>
</evidence>
<sequence length="106" mass="11303">MKDILLKAFVSLVVAVAVVFGHDFIKVQDSGTPIAVVNYDVVAGRATLDSPEKAEAGYEQLRASANKLAAAGFVVIDSRALTAYPPDLEVPSPVQEEDKTSRAKDE</sequence>
<name>A0A9X4C746_9PSED</name>
<organism evidence="2 3">
    <name type="scientific">Pseudomonas shahriarae</name>
    <dbReference type="NCBI Taxonomy" id="2745512"/>
    <lineage>
        <taxon>Bacteria</taxon>
        <taxon>Pseudomonadati</taxon>
        <taxon>Pseudomonadota</taxon>
        <taxon>Gammaproteobacteria</taxon>
        <taxon>Pseudomonadales</taxon>
        <taxon>Pseudomonadaceae</taxon>
        <taxon>Pseudomonas</taxon>
    </lineage>
</organism>
<accession>A0A9X4C746</accession>
<feature type="compositionally biased region" description="Basic and acidic residues" evidence="1">
    <location>
        <begin position="96"/>
        <end position="106"/>
    </location>
</feature>
<gene>
    <name evidence="2" type="ORF">M5G27_26915</name>
</gene>